<keyword evidence="1" id="KW-0547">Nucleotide-binding</keyword>
<dbReference type="InterPro" id="IPR000719">
    <property type="entry name" value="Prot_kinase_dom"/>
</dbReference>
<dbReference type="InterPro" id="IPR050117">
    <property type="entry name" value="MAPK"/>
</dbReference>
<evidence type="ECO:0000259" key="4">
    <source>
        <dbReference type="PROSITE" id="PS50011"/>
    </source>
</evidence>
<feature type="region of interest" description="Disordered" evidence="3">
    <location>
        <begin position="244"/>
        <end position="270"/>
    </location>
</feature>
<evidence type="ECO:0000256" key="3">
    <source>
        <dbReference type="SAM" id="MobiDB-lite"/>
    </source>
</evidence>
<dbReference type="PROSITE" id="PS50011">
    <property type="entry name" value="PROTEIN_KINASE_DOM"/>
    <property type="match status" value="1"/>
</dbReference>
<protein>
    <recommendedName>
        <fullName evidence="4">Protein kinase domain-containing protein</fullName>
    </recommendedName>
</protein>
<dbReference type="SUPFAM" id="SSF56112">
    <property type="entry name" value="Protein kinase-like (PK-like)"/>
    <property type="match status" value="1"/>
</dbReference>
<evidence type="ECO:0000256" key="1">
    <source>
        <dbReference type="ARBA" id="ARBA00022741"/>
    </source>
</evidence>
<reference evidence="5" key="1">
    <citation type="submission" date="2020-11" db="EMBL/GenBank/DDBJ databases">
        <authorList>
            <person name="Tran Van P."/>
        </authorList>
    </citation>
    <scope>NUCLEOTIDE SEQUENCE</scope>
</reference>
<dbReference type="PROSITE" id="PS00108">
    <property type="entry name" value="PROTEIN_KINASE_ST"/>
    <property type="match status" value="1"/>
</dbReference>
<dbReference type="AlphaFoldDB" id="A0A7R8W8X3"/>
<dbReference type="GO" id="GO:0005524">
    <property type="term" value="F:ATP binding"/>
    <property type="evidence" value="ECO:0007669"/>
    <property type="project" value="UniProtKB-KW"/>
</dbReference>
<feature type="domain" description="Protein kinase" evidence="4">
    <location>
        <begin position="1"/>
        <end position="303"/>
    </location>
</feature>
<dbReference type="SMART" id="SM00220">
    <property type="entry name" value="S_TKc"/>
    <property type="match status" value="1"/>
</dbReference>
<dbReference type="OrthoDB" id="10020333at2759"/>
<name>A0A7R8W8X3_9CRUS</name>
<dbReference type="InterPro" id="IPR008271">
    <property type="entry name" value="Ser/Thr_kinase_AS"/>
</dbReference>
<gene>
    <name evidence="5" type="ORF">CTOB1V02_LOCUS2716</name>
</gene>
<keyword evidence="2" id="KW-0067">ATP-binding</keyword>
<dbReference type="PANTHER" id="PTHR24055">
    <property type="entry name" value="MITOGEN-ACTIVATED PROTEIN KINASE"/>
    <property type="match status" value="1"/>
</dbReference>
<dbReference type="GO" id="GO:0004672">
    <property type="term" value="F:protein kinase activity"/>
    <property type="evidence" value="ECO:0007669"/>
    <property type="project" value="InterPro"/>
</dbReference>
<dbReference type="InterPro" id="IPR011009">
    <property type="entry name" value="Kinase-like_dom_sf"/>
</dbReference>
<proteinExistence type="predicted"/>
<evidence type="ECO:0000313" key="5">
    <source>
        <dbReference type="EMBL" id="CAD7224763.1"/>
    </source>
</evidence>
<dbReference type="Gene3D" id="1.10.510.10">
    <property type="entry name" value="Transferase(Phosphotransferase) domain 1"/>
    <property type="match status" value="1"/>
</dbReference>
<organism evidence="5">
    <name type="scientific">Cyprideis torosa</name>
    <dbReference type="NCBI Taxonomy" id="163714"/>
    <lineage>
        <taxon>Eukaryota</taxon>
        <taxon>Metazoa</taxon>
        <taxon>Ecdysozoa</taxon>
        <taxon>Arthropoda</taxon>
        <taxon>Crustacea</taxon>
        <taxon>Oligostraca</taxon>
        <taxon>Ostracoda</taxon>
        <taxon>Podocopa</taxon>
        <taxon>Podocopida</taxon>
        <taxon>Cytherocopina</taxon>
        <taxon>Cytheroidea</taxon>
        <taxon>Cytherideidae</taxon>
        <taxon>Cyprideis</taxon>
    </lineage>
</organism>
<dbReference type="EMBL" id="OB660435">
    <property type="protein sequence ID" value="CAD7224763.1"/>
    <property type="molecule type" value="Genomic_DNA"/>
</dbReference>
<evidence type="ECO:0000256" key="2">
    <source>
        <dbReference type="ARBA" id="ARBA00022840"/>
    </source>
</evidence>
<accession>A0A7R8W8X3</accession>
<dbReference type="Pfam" id="PF00069">
    <property type="entry name" value="Pkinase"/>
    <property type="match status" value="2"/>
</dbReference>
<sequence length="313" mass="34850">MLEGKMNVVPLRCVLREGGDVVFVMPFFPHHPFTSYFRDMPWEELGGYLRNLMLALSHVHSKNIIHRDIKPANFLYDRTRRRYCLIDFGLAQWVDAPEKKPESVVSLAGPSTRPPKLGPASRQKATRTMCDCFGQRMVCQLCVNKPLLYAPRAGTPGFRAPEILLRFTKQTTALDVWSIGVIILCICSGRYPFFRGTDDCTALAEIMTLLGSKPMQDLAAKKGKRLVISTLCKAKNLRDVCEGLRGRRKSQNPSGEEEAPDDDGKKPISSGYPDGLYSLLAKLLTIDPDERVSSAAAYEDPVISDHPLPPPAS</sequence>